<feature type="compositionally biased region" description="Basic and acidic residues" evidence="12">
    <location>
        <begin position="1050"/>
        <end position="1060"/>
    </location>
</feature>
<dbReference type="InterPro" id="IPR000261">
    <property type="entry name" value="EH_dom"/>
</dbReference>
<dbReference type="EMBL" id="KV460218">
    <property type="protein sequence ID" value="OBT98120.1"/>
    <property type="molecule type" value="Genomic_DNA"/>
</dbReference>
<feature type="region of interest" description="Disordered" evidence="12">
    <location>
        <begin position="98"/>
        <end position="142"/>
    </location>
</feature>
<dbReference type="Gene3D" id="1.10.238.10">
    <property type="entry name" value="EF-hand"/>
    <property type="match status" value="3"/>
</dbReference>
<evidence type="ECO:0000259" key="14">
    <source>
        <dbReference type="PROSITE" id="PS50031"/>
    </source>
</evidence>
<feature type="domain" description="EH" evidence="14">
    <location>
        <begin position="292"/>
        <end position="385"/>
    </location>
</feature>
<dbReference type="GO" id="GO:0003779">
    <property type="term" value="F:actin binding"/>
    <property type="evidence" value="ECO:0007669"/>
    <property type="project" value="UniProtKB-KW"/>
</dbReference>
<feature type="compositionally biased region" description="Polar residues" evidence="12">
    <location>
        <begin position="853"/>
        <end position="894"/>
    </location>
</feature>
<feature type="region of interest" description="Disordered" evidence="12">
    <location>
        <begin position="418"/>
        <end position="476"/>
    </location>
</feature>
<dbReference type="SMART" id="SM00165">
    <property type="entry name" value="UBA"/>
    <property type="match status" value="1"/>
</dbReference>
<dbReference type="InterPro" id="IPR015940">
    <property type="entry name" value="UBA"/>
</dbReference>
<feature type="domain" description="EF-hand" evidence="15">
    <location>
        <begin position="325"/>
        <end position="360"/>
    </location>
</feature>
<dbReference type="InterPro" id="IPR011992">
    <property type="entry name" value="EF-hand-dom_pair"/>
</dbReference>
<dbReference type="GO" id="GO:0016197">
    <property type="term" value="P:endosomal transport"/>
    <property type="evidence" value="ECO:0007669"/>
    <property type="project" value="TreeGrafter"/>
</dbReference>
<dbReference type="InterPro" id="IPR002048">
    <property type="entry name" value="EF_hand_dom"/>
</dbReference>
<dbReference type="RefSeq" id="XP_018131853.1">
    <property type="nucleotide sequence ID" value="XM_018273322.2"/>
</dbReference>
<dbReference type="SMART" id="SM00027">
    <property type="entry name" value="EH"/>
    <property type="match status" value="3"/>
</dbReference>
<evidence type="ECO:0000256" key="2">
    <source>
        <dbReference type="ARBA" id="ARBA00004134"/>
    </source>
</evidence>
<gene>
    <name evidence="16" type="ORF">VE01_03840</name>
</gene>
<comment type="subunit">
    <text evidence="4">Component of the PAN1 actin cytoskeleton-regulatory complex.</text>
</comment>
<organism evidence="16 17">
    <name type="scientific">Pseudogymnoascus verrucosus</name>
    <dbReference type="NCBI Taxonomy" id="342668"/>
    <lineage>
        <taxon>Eukaryota</taxon>
        <taxon>Fungi</taxon>
        <taxon>Dikarya</taxon>
        <taxon>Ascomycota</taxon>
        <taxon>Pezizomycotina</taxon>
        <taxon>Leotiomycetes</taxon>
        <taxon>Thelebolales</taxon>
        <taxon>Thelebolaceae</taxon>
        <taxon>Pseudogymnoascus</taxon>
    </lineage>
</organism>
<evidence type="ECO:0000313" key="17">
    <source>
        <dbReference type="Proteomes" id="UP000091956"/>
    </source>
</evidence>
<comment type="function">
    <text evidence="10">Component of the PAN1 actin cytoskeleton-regulatory complex required for the internalization of endosomes during actin-coupled endocytosis. The complex links the site of endocytosis to the cell membrane-associated actin cytoskeleton. Mediates uptake of external molecules and vacuolar degradation of plasma membrane proteins. Plays a role in the proper organization of the cell membrane-associated actin cytoskeleton and promotes its destabilization.</text>
</comment>
<feature type="domain" description="EH" evidence="14">
    <location>
        <begin position="146"/>
        <end position="236"/>
    </location>
</feature>
<evidence type="ECO:0000256" key="4">
    <source>
        <dbReference type="ARBA" id="ARBA00011159"/>
    </source>
</evidence>
<feature type="domain" description="EH" evidence="14">
    <location>
        <begin position="19"/>
        <end position="122"/>
    </location>
</feature>
<dbReference type="OrthoDB" id="524326at2759"/>
<feature type="region of interest" description="Disordered" evidence="12">
    <location>
        <begin position="1136"/>
        <end position="1192"/>
    </location>
</feature>
<feature type="compositionally biased region" description="Low complexity" evidence="12">
    <location>
        <begin position="938"/>
        <end position="954"/>
    </location>
</feature>
<feature type="compositionally biased region" description="Low complexity" evidence="12">
    <location>
        <begin position="1021"/>
        <end position="1032"/>
    </location>
</feature>
<evidence type="ECO:0000259" key="13">
    <source>
        <dbReference type="PROSITE" id="PS50030"/>
    </source>
</evidence>
<proteinExistence type="predicted"/>
<dbReference type="PANTHER" id="PTHR11216:SF170">
    <property type="entry name" value="DYNAMIN ASSOCIATED PROTEIN 160, ISOFORM D"/>
    <property type="match status" value="1"/>
</dbReference>
<feature type="domain" description="UBA" evidence="13">
    <location>
        <begin position="1239"/>
        <end position="1279"/>
    </location>
</feature>
<dbReference type="STRING" id="342668.A0A1B8GQP2"/>
<evidence type="ECO:0000256" key="5">
    <source>
        <dbReference type="ARBA" id="ARBA00022583"/>
    </source>
</evidence>
<dbReference type="GO" id="GO:0005509">
    <property type="term" value="F:calcium ion binding"/>
    <property type="evidence" value="ECO:0007669"/>
    <property type="project" value="InterPro"/>
</dbReference>
<evidence type="ECO:0000256" key="3">
    <source>
        <dbReference type="ARBA" id="ARBA00004413"/>
    </source>
</evidence>
<dbReference type="InterPro" id="IPR009060">
    <property type="entry name" value="UBA-like_sf"/>
</dbReference>
<feature type="compositionally biased region" description="Low complexity" evidence="12">
    <location>
        <begin position="1074"/>
        <end position="1083"/>
    </location>
</feature>
<feature type="compositionally biased region" description="Low complexity" evidence="12">
    <location>
        <begin position="1165"/>
        <end position="1182"/>
    </location>
</feature>
<name>A0A1B8GQP2_9PEZI</name>
<evidence type="ECO:0000256" key="8">
    <source>
        <dbReference type="ARBA" id="ARBA00023203"/>
    </source>
</evidence>
<dbReference type="Gene3D" id="1.10.287.1490">
    <property type="match status" value="1"/>
</dbReference>
<dbReference type="GO" id="GO:0030479">
    <property type="term" value="C:actin cortical patch"/>
    <property type="evidence" value="ECO:0007669"/>
    <property type="project" value="UniProtKB-SubCell"/>
</dbReference>
<feature type="region of interest" description="Disordered" evidence="12">
    <location>
        <begin position="679"/>
        <end position="1116"/>
    </location>
</feature>
<reference evidence="17" key="2">
    <citation type="journal article" date="2018" name="Nat. Commun.">
        <title>Extreme sensitivity to ultraviolet light in the fungal pathogen causing white-nose syndrome of bats.</title>
        <authorList>
            <person name="Palmer J.M."/>
            <person name="Drees K.P."/>
            <person name="Foster J.T."/>
            <person name="Lindner D.L."/>
        </authorList>
    </citation>
    <scope>NUCLEOTIDE SEQUENCE [LARGE SCALE GENOMIC DNA]</scope>
    <source>
        <strain evidence="17">UAMH 10579</strain>
    </source>
</reference>
<feature type="compositionally biased region" description="Polar residues" evidence="12">
    <location>
        <begin position="690"/>
        <end position="703"/>
    </location>
</feature>
<dbReference type="PANTHER" id="PTHR11216">
    <property type="entry name" value="EH DOMAIN"/>
    <property type="match status" value="1"/>
</dbReference>
<keyword evidence="9" id="KW-0963">Cytoplasm</keyword>
<dbReference type="PROSITE" id="PS50222">
    <property type="entry name" value="EF_HAND_2"/>
    <property type="match status" value="1"/>
</dbReference>
<keyword evidence="6" id="KW-0967">Endosome</keyword>
<sequence>MADTNVDSGAPNLNLTPEEVRVFGQLFREADSENIGVVTGEVAVTFFEKTRLDPQVLGVIWNIADKENRGLLTPTGFSIVLRLIGHAQAGRDPTAELAFRPGPIPKFDGGVPSGAVPPPPQGPPPGPIQPQTSGNPIRVPPLTPDKVQQYAALFEKSGAQEGILGGEQAKQIFERAGLPNEVLGRIWYLADTEHRGALTVTEFIIAMHLLASSKSGAMRTLPNVLPAGLIEAAARRPPLRQLSGVTGGPPAVPPIPRQFTGHNLGRTASPLSKPAFGQVPPSPGTWAISPADKNRFDSIYATIDKTNRGFITGDEAVPFFSNSKLPEEALAQIWDLADINSQGHLSRDEFAVAMYLIRQQRGKRDGRDALPATLPAELIPPSMRSQIRQPQQPTAPAFETAAPTIPKSAADDLFGLDAMASATPPPAPAQQALSTGGSNFGDPFATSRSPMTPSSPVAGSPQHIPTQNTGFKPFVPSSSFGQSISYNATGGSNASTPLARSGTMDDLLGDNDPEISKKLTSETSELANLSNQVGTLSKQMQEVQGQRSTSQNELTQATSQKKEFETRLSQLRTLYEKEAKDVRALEERLTASRNETRKLQQDIAMVEGSHQDLQNQHQQVSVALQADQQENASLKERIKALNTEISQLKPQLEKLRSEARQQKGLVAINKKQLLTNEGERDKLKTEAGELNQSIEQDTRALSESSAATSKAQSPAPAAASPALSTMSTSNPFFRRQGSSSDIAFSPFPSPPVAQQPGNSFENIFGPTYEAPMNASPAASPMPPTTFKQAVDAQDKSAPLSAEMPAREGLTPDPPQSRQISSSFLPFSQPDNESISSSRQVSVPGSRFGDGSETPKNVASTPTGSSVADLQENRPGSATFDRNITASPASESLSMGSRKESMPGAFPDTQPAAGTAFGDSSELFPSGKGQVSSKDDFDSAFASFGGGSSAVSQGSEKSVEPPTSRFHQEFPPLEEIGDDDDSSASEGGFDDDFIPVSASQFRSETSDQAASLKVPDERRPSVSKSSSAMSVGSQPPAVTAQSSPPTYDKTVSPKDIAHAEAAEYSGLLPSRQDLPPAADVVAAPSGTTAAQPPRPPKTAFDDFDDFDDLEDAKEGDLDDDFANLSVHDRSAMDEFNPMFDSPAASKTTGHGSAFGSANGFGDFAHSPSASTSQPAAAPAPTSANQDWDAIFSGLDGAPNPAVAAVGDEIKPGTAVENGVAKATAKEERPVIGRALTENGEHDDPLLKNLTMMGYSRKDALAALEKYDYNLDRAADFLASGGTA</sequence>
<evidence type="ECO:0000256" key="10">
    <source>
        <dbReference type="ARBA" id="ARBA00025194"/>
    </source>
</evidence>
<accession>A0A1B8GQP2</accession>
<feature type="compositionally biased region" description="Pro residues" evidence="12">
    <location>
        <begin position="115"/>
        <end position="128"/>
    </location>
</feature>
<feature type="coiled-coil region" evidence="11">
    <location>
        <begin position="526"/>
        <end position="658"/>
    </location>
</feature>
<feature type="compositionally biased region" description="Low complexity" evidence="12">
    <location>
        <begin position="704"/>
        <end position="729"/>
    </location>
</feature>
<protein>
    <submittedName>
        <fullName evidence="16">Uncharacterized protein</fullName>
    </submittedName>
</protein>
<dbReference type="GeneID" id="28837226"/>
<keyword evidence="5" id="KW-0254">Endocytosis</keyword>
<dbReference type="Gene3D" id="1.10.8.10">
    <property type="entry name" value="DNA helicase RuvA subunit, C-terminal domain"/>
    <property type="match status" value="1"/>
</dbReference>
<feature type="compositionally biased region" description="Polar residues" evidence="12">
    <location>
        <begin position="996"/>
        <end position="1008"/>
    </location>
</feature>
<keyword evidence="9" id="KW-0206">Cytoskeleton</keyword>
<dbReference type="CDD" id="cd00052">
    <property type="entry name" value="EH"/>
    <property type="match status" value="3"/>
</dbReference>
<dbReference type="SUPFAM" id="SSF47473">
    <property type="entry name" value="EF-hand"/>
    <property type="match status" value="3"/>
</dbReference>
<dbReference type="PROSITE" id="PS50031">
    <property type="entry name" value="EH"/>
    <property type="match status" value="3"/>
</dbReference>
<evidence type="ECO:0000256" key="11">
    <source>
        <dbReference type="SAM" id="Coils"/>
    </source>
</evidence>
<evidence type="ECO:0000256" key="12">
    <source>
        <dbReference type="SAM" id="MobiDB-lite"/>
    </source>
</evidence>
<keyword evidence="8" id="KW-0009">Actin-binding</keyword>
<evidence type="ECO:0000313" key="16">
    <source>
        <dbReference type="EMBL" id="OBT98120.1"/>
    </source>
</evidence>
<evidence type="ECO:0000256" key="6">
    <source>
        <dbReference type="ARBA" id="ARBA00022753"/>
    </source>
</evidence>
<evidence type="ECO:0000256" key="7">
    <source>
        <dbReference type="ARBA" id="ARBA00023054"/>
    </source>
</evidence>
<dbReference type="Pfam" id="PF12763">
    <property type="entry name" value="EH"/>
    <property type="match status" value="3"/>
</dbReference>
<evidence type="ECO:0000259" key="15">
    <source>
        <dbReference type="PROSITE" id="PS50222"/>
    </source>
</evidence>
<feature type="compositionally biased region" description="Polar residues" evidence="12">
    <location>
        <begin position="815"/>
        <end position="842"/>
    </location>
</feature>
<keyword evidence="17" id="KW-1185">Reference proteome</keyword>
<dbReference type="GO" id="GO:0005886">
    <property type="term" value="C:plasma membrane"/>
    <property type="evidence" value="ECO:0007669"/>
    <property type="project" value="UniProtKB-SubCell"/>
</dbReference>
<comment type="subcellular location">
    <subcellularLocation>
        <location evidence="3">Cell membrane</location>
        <topology evidence="3">Peripheral membrane protein</topology>
        <orientation evidence="3">Cytoplasmic side</orientation>
    </subcellularLocation>
    <subcellularLocation>
        <location evidence="2">Cytoplasm</location>
        <location evidence="2">Cytoskeleton</location>
        <location evidence="2">Actin patch</location>
    </subcellularLocation>
    <subcellularLocation>
        <location evidence="1">Endosome membrane</location>
        <topology evidence="1">Peripheral membrane protein</topology>
        <orientation evidence="1">Cytoplasmic side</orientation>
    </subcellularLocation>
</comment>
<dbReference type="PROSITE" id="PS50030">
    <property type="entry name" value="UBA"/>
    <property type="match status" value="1"/>
</dbReference>
<dbReference type="GO" id="GO:0006897">
    <property type="term" value="P:endocytosis"/>
    <property type="evidence" value="ECO:0007669"/>
    <property type="project" value="UniProtKB-KW"/>
</dbReference>
<evidence type="ECO:0000256" key="1">
    <source>
        <dbReference type="ARBA" id="ARBA00004125"/>
    </source>
</evidence>
<evidence type="ECO:0000256" key="9">
    <source>
        <dbReference type="ARBA" id="ARBA00023212"/>
    </source>
</evidence>
<feature type="compositionally biased region" description="Polar residues" evidence="12">
    <location>
        <begin position="446"/>
        <end position="476"/>
    </location>
</feature>
<keyword evidence="7 11" id="KW-0175">Coiled coil</keyword>
<feature type="region of interest" description="Disordered" evidence="12">
    <location>
        <begin position="490"/>
        <end position="513"/>
    </location>
</feature>
<dbReference type="GO" id="GO:0010008">
    <property type="term" value="C:endosome membrane"/>
    <property type="evidence" value="ECO:0007669"/>
    <property type="project" value="UniProtKB-SubCell"/>
</dbReference>
<dbReference type="SUPFAM" id="SSF46934">
    <property type="entry name" value="UBA-like"/>
    <property type="match status" value="1"/>
</dbReference>
<dbReference type="Proteomes" id="UP000091956">
    <property type="component" value="Unassembled WGS sequence"/>
</dbReference>
<reference evidence="16 17" key="1">
    <citation type="submission" date="2016-03" db="EMBL/GenBank/DDBJ databases">
        <title>Comparative genomics of Pseudogymnoascus destructans, the fungus causing white-nose syndrome of bats.</title>
        <authorList>
            <person name="Palmer J.M."/>
            <person name="Drees K.P."/>
            <person name="Foster J.T."/>
            <person name="Lindner D.L."/>
        </authorList>
    </citation>
    <scope>NUCLEOTIDE SEQUENCE [LARGE SCALE GENOMIC DNA]</scope>
    <source>
        <strain evidence="16 17">UAMH 10579</strain>
    </source>
</reference>
<feature type="compositionally biased region" description="Acidic residues" evidence="12">
    <location>
        <begin position="974"/>
        <end position="992"/>
    </location>
</feature>
<feature type="compositionally biased region" description="Acidic residues" evidence="12">
    <location>
        <begin position="1100"/>
        <end position="1116"/>
    </location>
</feature>